<keyword evidence="1" id="KW-1133">Transmembrane helix</keyword>
<evidence type="ECO:0000256" key="1">
    <source>
        <dbReference type="SAM" id="Phobius"/>
    </source>
</evidence>
<dbReference type="Proteomes" id="UP000003688">
    <property type="component" value="Unassembled WGS sequence"/>
</dbReference>
<gene>
    <name evidence="2" type="ORF">Cflav_PD3158</name>
</gene>
<dbReference type="AlphaFoldDB" id="B9XJ61"/>
<comment type="caution">
    <text evidence="2">The sequence shown here is derived from an EMBL/GenBank/DDBJ whole genome shotgun (WGS) entry which is preliminary data.</text>
</comment>
<evidence type="ECO:0000313" key="2">
    <source>
        <dbReference type="EMBL" id="EEF60099.1"/>
    </source>
</evidence>
<keyword evidence="1" id="KW-0472">Membrane</keyword>
<name>B9XJ61_PEDPL</name>
<proteinExistence type="predicted"/>
<keyword evidence="3" id="KW-1185">Reference proteome</keyword>
<sequence>MVGRIISLGRFQVLSRIAPLYIGLSLALTGLASQGPVVVPSKDYSHWPPCFAGHCPEGRKT</sequence>
<organism evidence="2 3">
    <name type="scientific">Pedosphaera parvula (strain Ellin514)</name>
    <dbReference type="NCBI Taxonomy" id="320771"/>
    <lineage>
        <taxon>Bacteria</taxon>
        <taxon>Pseudomonadati</taxon>
        <taxon>Verrucomicrobiota</taxon>
        <taxon>Pedosphaerae</taxon>
        <taxon>Pedosphaerales</taxon>
        <taxon>Pedosphaeraceae</taxon>
        <taxon>Pedosphaera</taxon>
    </lineage>
</organism>
<accession>B9XJ61</accession>
<protein>
    <submittedName>
        <fullName evidence="2">Uncharacterized protein</fullName>
    </submittedName>
</protein>
<dbReference type="EMBL" id="ABOX02000020">
    <property type="protein sequence ID" value="EEF60099.1"/>
    <property type="molecule type" value="Genomic_DNA"/>
</dbReference>
<evidence type="ECO:0000313" key="3">
    <source>
        <dbReference type="Proteomes" id="UP000003688"/>
    </source>
</evidence>
<feature type="transmembrane region" description="Helical" evidence="1">
    <location>
        <begin position="20"/>
        <end position="39"/>
    </location>
</feature>
<keyword evidence="1" id="KW-0812">Transmembrane</keyword>
<reference evidence="2 3" key="1">
    <citation type="journal article" date="2011" name="J. Bacteriol.">
        <title>Genome sequence of 'Pedosphaera parvula' Ellin514, an aerobic Verrucomicrobial isolate from pasture soil.</title>
        <authorList>
            <person name="Kant R."/>
            <person name="van Passel M.W."/>
            <person name="Sangwan P."/>
            <person name="Palva A."/>
            <person name="Lucas S."/>
            <person name="Copeland A."/>
            <person name="Lapidus A."/>
            <person name="Glavina Del Rio T."/>
            <person name="Dalin E."/>
            <person name="Tice H."/>
            <person name="Bruce D."/>
            <person name="Goodwin L."/>
            <person name="Pitluck S."/>
            <person name="Chertkov O."/>
            <person name="Larimer F.W."/>
            <person name="Land M.L."/>
            <person name="Hauser L."/>
            <person name="Brettin T.S."/>
            <person name="Detter J.C."/>
            <person name="Han S."/>
            <person name="de Vos W.M."/>
            <person name="Janssen P.H."/>
            <person name="Smidt H."/>
        </authorList>
    </citation>
    <scope>NUCLEOTIDE SEQUENCE [LARGE SCALE GENOMIC DNA]</scope>
    <source>
        <strain evidence="2 3">Ellin514</strain>
    </source>
</reference>